<keyword evidence="2 11" id="KW-0547">Nucleotide-binding</keyword>
<dbReference type="PANTHER" id="PTHR11070">
    <property type="entry name" value="UVRD / RECB / PCRA DNA HELICASE FAMILY MEMBER"/>
    <property type="match status" value="1"/>
</dbReference>
<dbReference type="GO" id="GO:0003677">
    <property type="term" value="F:DNA binding"/>
    <property type="evidence" value="ECO:0007669"/>
    <property type="project" value="UniProtKB-KW"/>
</dbReference>
<keyword evidence="7" id="KW-0413">Isomerase</keyword>
<evidence type="ECO:0000256" key="10">
    <source>
        <dbReference type="ARBA" id="ARBA00048988"/>
    </source>
</evidence>
<dbReference type="SUPFAM" id="SSF52540">
    <property type="entry name" value="P-loop containing nucleoside triphosphate hydrolases"/>
    <property type="match status" value="1"/>
</dbReference>
<dbReference type="Gene3D" id="1.10.10.160">
    <property type="match status" value="1"/>
</dbReference>
<evidence type="ECO:0000256" key="4">
    <source>
        <dbReference type="ARBA" id="ARBA00022806"/>
    </source>
</evidence>
<comment type="caution">
    <text evidence="14">The sequence shown here is derived from an EMBL/GenBank/DDBJ whole genome shotgun (WGS) entry which is preliminary data.</text>
</comment>
<evidence type="ECO:0000256" key="11">
    <source>
        <dbReference type="PROSITE-ProRule" id="PRU00560"/>
    </source>
</evidence>
<dbReference type="GO" id="GO:0016887">
    <property type="term" value="F:ATP hydrolysis activity"/>
    <property type="evidence" value="ECO:0007669"/>
    <property type="project" value="RHEA"/>
</dbReference>
<evidence type="ECO:0000256" key="5">
    <source>
        <dbReference type="ARBA" id="ARBA00022840"/>
    </source>
</evidence>
<dbReference type="Pfam" id="PF00580">
    <property type="entry name" value="UvrD-helicase"/>
    <property type="match status" value="1"/>
</dbReference>
<dbReference type="OrthoDB" id="9810135at2"/>
<comment type="catalytic activity">
    <reaction evidence="8">
        <text>Couples ATP hydrolysis with the unwinding of duplex DNA by translocating in the 3'-5' direction.</text>
        <dbReference type="EC" id="5.6.2.4"/>
    </reaction>
</comment>
<name>A0A430AW88_9ENTE</name>
<dbReference type="GO" id="GO:0005524">
    <property type="term" value="F:ATP binding"/>
    <property type="evidence" value="ECO:0007669"/>
    <property type="project" value="UniProtKB-UniRule"/>
</dbReference>
<feature type="binding site" evidence="11">
    <location>
        <begin position="22"/>
        <end position="29"/>
    </location>
    <ligand>
        <name>ATP</name>
        <dbReference type="ChEBI" id="CHEBI:30616"/>
    </ligand>
</feature>
<dbReference type="PANTHER" id="PTHR11070:SF2">
    <property type="entry name" value="ATP-DEPENDENT DNA HELICASE SRS2"/>
    <property type="match status" value="1"/>
</dbReference>
<protein>
    <recommendedName>
        <fullName evidence="9">DNA 3'-5' helicase</fullName>
        <ecNumber evidence="9">5.6.2.4</ecNumber>
    </recommendedName>
</protein>
<dbReference type="PROSITE" id="PS51217">
    <property type="entry name" value="UVRD_HELICASE_CTER"/>
    <property type="match status" value="1"/>
</dbReference>
<evidence type="ECO:0000256" key="1">
    <source>
        <dbReference type="ARBA" id="ARBA00009922"/>
    </source>
</evidence>
<dbReference type="Gene3D" id="1.10.486.10">
    <property type="entry name" value="PCRA, domain 4"/>
    <property type="match status" value="1"/>
</dbReference>
<evidence type="ECO:0000259" key="13">
    <source>
        <dbReference type="PROSITE" id="PS51217"/>
    </source>
</evidence>
<gene>
    <name evidence="14" type="ORF">CBF29_06855</name>
</gene>
<dbReference type="AlphaFoldDB" id="A0A430AW88"/>
<comment type="similarity">
    <text evidence="1">Belongs to the helicase family. UvrD subfamily.</text>
</comment>
<dbReference type="InterPro" id="IPR000212">
    <property type="entry name" value="DNA_helicase_UvrD/REP"/>
</dbReference>
<dbReference type="InterPro" id="IPR014016">
    <property type="entry name" value="UvrD-like_ATP-bd"/>
</dbReference>
<sequence>MGLTENQKKAVMAGEGNWLINAGSGSGKTTVFTTRIARMIKEGEAIPEEILGLTFTKEAATNMKKKLSKLIGKKQADKVDLLTFHSFAYSILKRKYPLKYRQLQLMPMWWKMKTLNDFCAKPSNFNPEGMSLMCKAGDLASFISYQKMNMVDPGGELLIDMRTENVASVSVEDLGVIYAKYCDMQEKARLIEFDDMLLDLYHKLEEDPKLATYIANQYSYIMVDEFQDTNKVSMGILSHISNENIFAVGDFRQGIYGFINASISNILDFEDTFENVNNIELKHNFRSTKNIVGISNKIIDMSPIEKYKNFEPQVAGRKEEGSNIEFNVYRDEAYEVKDIANQIIDLVESGENVYEDFAILLRTNAQLGIYESVFSSQEIPVDVSSDRSFFDRREISDLLAYAEHTLDPNDDSSFRKVYNSPSRFISNQVQKSIDEYAYKHEVNLEEAAIRADIGKSGSVLSSYVDLFDDLRDIVDDVRADSFLIEVYKRTNYKKHVENTSTTAVDLEMRLEAINSLFEIAKKFRSVNAFLAHIMAVKQNNSKTNEHAVRLMTAHASKGLEFKHVFFPAFTSENYPHKMNPDIEEERRLSYVVASRAVDKLTVSMPNFISDGGSKYDPSPFLVDIAGDEIKDLQKNVTRGDSKSNLSISFL</sequence>
<proteinExistence type="inferred from homology"/>
<dbReference type="Pfam" id="PF13361">
    <property type="entry name" value="UvrD_C"/>
    <property type="match status" value="1"/>
</dbReference>
<evidence type="ECO:0000313" key="15">
    <source>
        <dbReference type="Proteomes" id="UP000287605"/>
    </source>
</evidence>
<dbReference type="EMBL" id="NGKA01000008">
    <property type="protein sequence ID" value="RSU12315.1"/>
    <property type="molecule type" value="Genomic_DNA"/>
</dbReference>
<dbReference type="InterPro" id="IPR013986">
    <property type="entry name" value="DExx_box_DNA_helicase_dom_sf"/>
</dbReference>
<evidence type="ECO:0000256" key="6">
    <source>
        <dbReference type="ARBA" id="ARBA00023125"/>
    </source>
</evidence>
<evidence type="ECO:0000313" key="14">
    <source>
        <dbReference type="EMBL" id="RSU12315.1"/>
    </source>
</evidence>
<dbReference type="Gene3D" id="3.40.50.300">
    <property type="entry name" value="P-loop containing nucleotide triphosphate hydrolases"/>
    <property type="match status" value="2"/>
</dbReference>
<keyword evidence="5 11" id="KW-0067">ATP-binding</keyword>
<dbReference type="InterPro" id="IPR027417">
    <property type="entry name" value="P-loop_NTPase"/>
</dbReference>
<evidence type="ECO:0000256" key="9">
    <source>
        <dbReference type="ARBA" id="ARBA00034808"/>
    </source>
</evidence>
<dbReference type="Proteomes" id="UP000287605">
    <property type="component" value="Unassembled WGS sequence"/>
</dbReference>
<keyword evidence="6" id="KW-0238">DNA-binding</keyword>
<evidence type="ECO:0000256" key="2">
    <source>
        <dbReference type="ARBA" id="ARBA00022741"/>
    </source>
</evidence>
<evidence type="ECO:0000256" key="3">
    <source>
        <dbReference type="ARBA" id="ARBA00022801"/>
    </source>
</evidence>
<reference evidence="14 15" key="1">
    <citation type="submission" date="2017-05" db="EMBL/GenBank/DDBJ databases">
        <title>Vagococcus spp. assemblies.</title>
        <authorList>
            <person name="Gulvik C.A."/>
        </authorList>
    </citation>
    <scope>NUCLEOTIDE SEQUENCE [LARGE SCALE GENOMIC DNA]</scope>
    <source>
        <strain evidence="14 15">CCUG 51432</strain>
    </source>
</reference>
<feature type="domain" description="UvrD-like helicase ATP-binding" evidence="12">
    <location>
        <begin position="1"/>
        <end position="288"/>
    </location>
</feature>
<organism evidence="14 15">
    <name type="scientific">Vagococcus elongatus</name>
    <dbReference type="NCBI Taxonomy" id="180344"/>
    <lineage>
        <taxon>Bacteria</taxon>
        <taxon>Bacillati</taxon>
        <taxon>Bacillota</taxon>
        <taxon>Bacilli</taxon>
        <taxon>Lactobacillales</taxon>
        <taxon>Enterococcaceae</taxon>
        <taxon>Vagococcus</taxon>
    </lineage>
</organism>
<evidence type="ECO:0000256" key="8">
    <source>
        <dbReference type="ARBA" id="ARBA00034617"/>
    </source>
</evidence>
<comment type="catalytic activity">
    <reaction evidence="10">
        <text>ATP + H2O = ADP + phosphate + H(+)</text>
        <dbReference type="Rhea" id="RHEA:13065"/>
        <dbReference type="ChEBI" id="CHEBI:15377"/>
        <dbReference type="ChEBI" id="CHEBI:15378"/>
        <dbReference type="ChEBI" id="CHEBI:30616"/>
        <dbReference type="ChEBI" id="CHEBI:43474"/>
        <dbReference type="ChEBI" id="CHEBI:456216"/>
        <dbReference type="EC" id="5.6.2.4"/>
    </reaction>
</comment>
<dbReference type="CDD" id="cd17932">
    <property type="entry name" value="DEXQc_UvrD"/>
    <property type="match status" value="1"/>
</dbReference>
<dbReference type="EC" id="5.6.2.4" evidence="9"/>
<evidence type="ECO:0000256" key="7">
    <source>
        <dbReference type="ARBA" id="ARBA00023235"/>
    </source>
</evidence>
<dbReference type="GO" id="GO:0000725">
    <property type="term" value="P:recombinational repair"/>
    <property type="evidence" value="ECO:0007669"/>
    <property type="project" value="TreeGrafter"/>
</dbReference>
<keyword evidence="15" id="KW-1185">Reference proteome</keyword>
<accession>A0A430AW88</accession>
<keyword evidence="3 11" id="KW-0378">Hydrolase</keyword>
<dbReference type="InterPro" id="IPR014017">
    <property type="entry name" value="DNA_helicase_UvrD-like_C"/>
</dbReference>
<dbReference type="RefSeq" id="WP_126808815.1">
    <property type="nucleotide sequence ID" value="NZ_NGKA01000008.1"/>
</dbReference>
<dbReference type="GO" id="GO:0043138">
    <property type="term" value="F:3'-5' DNA helicase activity"/>
    <property type="evidence" value="ECO:0007669"/>
    <property type="project" value="UniProtKB-EC"/>
</dbReference>
<feature type="domain" description="UvrD-like helicase C-terminal" evidence="13">
    <location>
        <begin position="289"/>
        <end position="558"/>
    </location>
</feature>
<keyword evidence="4 11" id="KW-0347">Helicase</keyword>
<evidence type="ECO:0000259" key="12">
    <source>
        <dbReference type="PROSITE" id="PS51198"/>
    </source>
</evidence>
<dbReference type="PROSITE" id="PS51198">
    <property type="entry name" value="UVRD_HELICASE_ATP_BIND"/>
    <property type="match status" value="1"/>
</dbReference>